<dbReference type="FunFam" id="3.30.160.60:FF:001480">
    <property type="entry name" value="Si:cabz01071911.3"/>
    <property type="match status" value="3"/>
</dbReference>
<dbReference type="GO" id="GO:0008270">
    <property type="term" value="F:zinc ion binding"/>
    <property type="evidence" value="ECO:0007669"/>
    <property type="project" value="UniProtKB-KW"/>
</dbReference>
<gene>
    <name evidence="16" type="primary">LOC117557236</name>
</gene>
<evidence type="ECO:0000256" key="9">
    <source>
        <dbReference type="ARBA" id="ARBA00023163"/>
    </source>
</evidence>
<feature type="domain" description="C2H2-type" evidence="14">
    <location>
        <begin position="228"/>
        <end position="255"/>
    </location>
</feature>
<dbReference type="GeneID" id="117557236"/>
<dbReference type="FunFam" id="3.30.160.60:FF:002343">
    <property type="entry name" value="Zinc finger protein 33A"/>
    <property type="match status" value="1"/>
</dbReference>
<dbReference type="GO" id="GO:0003677">
    <property type="term" value="F:DNA binding"/>
    <property type="evidence" value="ECO:0007669"/>
    <property type="project" value="UniProtKB-KW"/>
</dbReference>
<feature type="compositionally biased region" description="Basic and acidic residues" evidence="13">
    <location>
        <begin position="211"/>
        <end position="221"/>
    </location>
</feature>
<feature type="coiled-coil region" evidence="12">
    <location>
        <begin position="21"/>
        <end position="48"/>
    </location>
</feature>
<evidence type="ECO:0000256" key="8">
    <source>
        <dbReference type="ARBA" id="ARBA00023125"/>
    </source>
</evidence>
<evidence type="ECO:0000256" key="3">
    <source>
        <dbReference type="ARBA" id="ARBA00022723"/>
    </source>
</evidence>
<dbReference type="InParanoid" id="A0A6P8VU24"/>
<dbReference type="Gene3D" id="3.30.160.60">
    <property type="entry name" value="Classic Zinc Finger"/>
    <property type="match status" value="7"/>
</dbReference>
<evidence type="ECO:0000256" key="2">
    <source>
        <dbReference type="ARBA" id="ARBA00006991"/>
    </source>
</evidence>
<keyword evidence="5 11" id="KW-0863">Zinc-finger</keyword>
<feature type="compositionally biased region" description="Basic and acidic residues" evidence="13">
    <location>
        <begin position="168"/>
        <end position="178"/>
    </location>
</feature>
<dbReference type="PROSITE" id="PS00028">
    <property type="entry name" value="ZINC_FINGER_C2H2_1"/>
    <property type="match status" value="6"/>
</dbReference>
<evidence type="ECO:0000256" key="11">
    <source>
        <dbReference type="PROSITE-ProRule" id="PRU00042"/>
    </source>
</evidence>
<feature type="domain" description="C2H2-type" evidence="14">
    <location>
        <begin position="312"/>
        <end position="339"/>
    </location>
</feature>
<keyword evidence="7" id="KW-0805">Transcription regulation</keyword>
<evidence type="ECO:0000256" key="4">
    <source>
        <dbReference type="ARBA" id="ARBA00022737"/>
    </source>
</evidence>
<feature type="compositionally biased region" description="Basic and acidic residues" evidence="13">
    <location>
        <begin position="92"/>
        <end position="110"/>
    </location>
</feature>
<feature type="domain" description="C2H2-type" evidence="14">
    <location>
        <begin position="284"/>
        <end position="311"/>
    </location>
</feature>
<comment type="subcellular location">
    <subcellularLocation>
        <location evidence="1">Nucleus</location>
    </subcellularLocation>
</comment>
<dbReference type="GO" id="GO:0005634">
    <property type="term" value="C:nucleus"/>
    <property type="evidence" value="ECO:0007669"/>
    <property type="project" value="UniProtKB-SubCell"/>
</dbReference>
<keyword evidence="3" id="KW-0479">Metal-binding</keyword>
<proteinExistence type="inferred from homology"/>
<feature type="domain" description="C2H2-type" evidence="14">
    <location>
        <begin position="340"/>
        <end position="367"/>
    </location>
</feature>
<protein>
    <submittedName>
        <fullName evidence="16">Zinc finger protein 260-like</fullName>
    </submittedName>
</protein>
<name>A0A6P8VU24_GYMAC</name>
<dbReference type="AlphaFoldDB" id="A0A6P8VU24"/>
<feature type="region of interest" description="Disordered" evidence="13">
    <location>
        <begin position="75"/>
        <end position="227"/>
    </location>
</feature>
<keyword evidence="9" id="KW-0804">Transcription</keyword>
<sequence>MSVVLLSLVKQRLTAAAEDIFVLFERTIAEYEEELSRSKQENERHRKLLDAVVQPQLQIHRADVQQLVVVKEEVPPEQQEWSSSLDQEDPEPPPHIKEEREELWSSREGEQLQGLEEADIIKFTFTPVPVKSEDDEEKPQSSQLHQRQTEHMETEADGEDCGGPEPARSSDPERHLQPETEDNSGGSSEPETEDSADWKETREPGSNSQKNKPDPVSDSRRRTGKKHFRCSQCAKKFGRKSSLNRHIIIHTGEKPFTCLVCKKSFASRHHLPIHMRIHTGDKPFSCSVCNKSFAVRGSLKDHIRIHTGEKPFSCSVCEKYFTQRGHLKEHMRIHTGEKPFSCSVCEKSFAERRDLQRHMRIHTGEKPFSCSVCEKSFTQRGDLKCHMRIHTGEKPFSCGFCDKIFTWSRQVKSHKCVGRQSSQLHQTQTEEDREAEPPASSSAEHMETEADGEDCGGPEPARNSDPERHLQPETEDNPGGSSEPDIFQVKSAIKKEDN</sequence>
<dbReference type="FunFam" id="3.30.160.60:FF:000100">
    <property type="entry name" value="Zinc finger 45-like"/>
    <property type="match status" value="1"/>
</dbReference>
<dbReference type="OrthoDB" id="8113227at2759"/>
<evidence type="ECO:0000256" key="1">
    <source>
        <dbReference type="ARBA" id="ARBA00004123"/>
    </source>
</evidence>
<dbReference type="PANTHER" id="PTHR16515">
    <property type="entry name" value="PR DOMAIN ZINC FINGER PROTEIN"/>
    <property type="match status" value="1"/>
</dbReference>
<dbReference type="SMART" id="SM00355">
    <property type="entry name" value="ZnF_C2H2"/>
    <property type="match status" value="7"/>
</dbReference>
<evidence type="ECO:0000313" key="16">
    <source>
        <dbReference type="RefSeq" id="XP_034088853.1"/>
    </source>
</evidence>
<comment type="similarity">
    <text evidence="2">Belongs to the krueppel C2H2-type zinc-finger protein family.</text>
</comment>
<keyword evidence="4" id="KW-0677">Repeat</keyword>
<dbReference type="SUPFAM" id="SSF57667">
    <property type="entry name" value="beta-beta-alpha zinc fingers"/>
    <property type="match status" value="4"/>
</dbReference>
<dbReference type="RefSeq" id="XP_034088853.1">
    <property type="nucleotide sequence ID" value="XM_034232962.1"/>
</dbReference>
<dbReference type="Proteomes" id="UP000515161">
    <property type="component" value="Unplaced"/>
</dbReference>
<evidence type="ECO:0000259" key="14">
    <source>
        <dbReference type="PROSITE" id="PS50157"/>
    </source>
</evidence>
<dbReference type="InterPro" id="IPR013087">
    <property type="entry name" value="Znf_C2H2_type"/>
</dbReference>
<reference evidence="16" key="1">
    <citation type="submission" date="2025-08" db="UniProtKB">
        <authorList>
            <consortium name="RefSeq"/>
        </authorList>
    </citation>
    <scope>IDENTIFICATION</scope>
</reference>
<dbReference type="FunFam" id="3.30.160.60:FF:001506">
    <property type="entry name" value="Zinc finger protein"/>
    <property type="match status" value="1"/>
</dbReference>
<evidence type="ECO:0000256" key="5">
    <source>
        <dbReference type="ARBA" id="ARBA00022771"/>
    </source>
</evidence>
<feature type="domain" description="C2H2-type" evidence="14">
    <location>
        <begin position="368"/>
        <end position="395"/>
    </location>
</feature>
<evidence type="ECO:0000313" key="15">
    <source>
        <dbReference type="Proteomes" id="UP000515161"/>
    </source>
</evidence>
<organism evidence="15 16">
    <name type="scientific">Gymnodraco acuticeps</name>
    <name type="common">Antarctic dragonfish</name>
    <dbReference type="NCBI Taxonomy" id="8218"/>
    <lineage>
        <taxon>Eukaryota</taxon>
        <taxon>Metazoa</taxon>
        <taxon>Chordata</taxon>
        <taxon>Craniata</taxon>
        <taxon>Vertebrata</taxon>
        <taxon>Euteleostomi</taxon>
        <taxon>Actinopterygii</taxon>
        <taxon>Neopterygii</taxon>
        <taxon>Teleostei</taxon>
        <taxon>Neoteleostei</taxon>
        <taxon>Acanthomorphata</taxon>
        <taxon>Eupercaria</taxon>
        <taxon>Perciformes</taxon>
        <taxon>Notothenioidei</taxon>
        <taxon>Bathydraconidae</taxon>
        <taxon>Gymnodraco</taxon>
    </lineage>
</organism>
<feature type="region of interest" description="Disordered" evidence="13">
    <location>
        <begin position="416"/>
        <end position="498"/>
    </location>
</feature>
<feature type="domain" description="C2H2-type" evidence="14">
    <location>
        <begin position="256"/>
        <end position="283"/>
    </location>
</feature>
<keyword evidence="10" id="KW-0539">Nucleus</keyword>
<keyword evidence="6" id="KW-0862">Zinc</keyword>
<evidence type="ECO:0000256" key="13">
    <source>
        <dbReference type="SAM" id="MobiDB-lite"/>
    </source>
</evidence>
<evidence type="ECO:0000256" key="10">
    <source>
        <dbReference type="ARBA" id="ARBA00023242"/>
    </source>
</evidence>
<feature type="compositionally biased region" description="Basic and acidic residues" evidence="13">
    <location>
        <begin position="462"/>
        <end position="472"/>
    </location>
</feature>
<evidence type="ECO:0000256" key="7">
    <source>
        <dbReference type="ARBA" id="ARBA00023015"/>
    </source>
</evidence>
<evidence type="ECO:0000256" key="6">
    <source>
        <dbReference type="ARBA" id="ARBA00022833"/>
    </source>
</evidence>
<keyword evidence="8" id="KW-0238">DNA-binding</keyword>
<keyword evidence="12" id="KW-0175">Coiled coil</keyword>
<dbReference type="GO" id="GO:0010468">
    <property type="term" value="P:regulation of gene expression"/>
    <property type="evidence" value="ECO:0007669"/>
    <property type="project" value="TreeGrafter"/>
</dbReference>
<accession>A0A6P8VU24</accession>
<dbReference type="PROSITE" id="PS50157">
    <property type="entry name" value="ZINC_FINGER_C2H2_2"/>
    <property type="match status" value="6"/>
</dbReference>
<dbReference type="KEGG" id="gacu:117557236"/>
<evidence type="ECO:0000256" key="12">
    <source>
        <dbReference type="SAM" id="Coils"/>
    </source>
</evidence>
<dbReference type="Pfam" id="PF13465">
    <property type="entry name" value="zf-H2C2_2"/>
    <property type="match status" value="1"/>
</dbReference>
<dbReference type="Pfam" id="PF00096">
    <property type="entry name" value="zf-C2H2"/>
    <property type="match status" value="4"/>
</dbReference>
<dbReference type="InterPro" id="IPR050331">
    <property type="entry name" value="Zinc_finger"/>
</dbReference>
<dbReference type="InterPro" id="IPR036236">
    <property type="entry name" value="Znf_C2H2_sf"/>
</dbReference>
<keyword evidence="15" id="KW-1185">Reference proteome</keyword>
<dbReference type="PANTHER" id="PTHR16515:SF49">
    <property type="entry name" value="GASTRULA ZINC FINGER PROTEIN XLCGF49.1-LIKE-RELATED"/>
    <property type="match status" value="1"/>
</dbReference>